<dbReference type="InterPro" id="IPR006171">
    <property type="entry name" value="TOPRIM_dom"/>
</dbReference>
<proteinExistence type="inferred from homology"/>
<dbReference type="PRINTS" id="PR00418">
    <property type="entry name" value="TPI2FAMILY"/>
</dbReference>
<dbReference type="GO" id="GO:0005524">
    <property type="term" value="F:ATP binding"/>
    <property type="evidence" value="ECO:0007669"/>
    <property type="project" value="UniProtKB-UniRule"/>
</dbReference>
<dbReference type="SUPFAM" id="SSF55874">
    <property type="entry name" value="ATPase domain of HSP90 chaperone/DNA topoisomerase II/histidine kinase"/>
    <property type="match status" value="1"/>
</dbReference>
<evidence type="ECO:0000259" key="12">
    <source>
        <dbReference type="PROSITE" id="PS50880"/>
    </source>
</evidence>
<dbReference type="GO" id="GO:0005737">
    <property type="term" value="C:cytoplasm"/>
    <property type="evidence" value="ECO:0007669"/>
    <property type="project" value="UniProtKB-SubCell"/>
</dbReference>
<dbReference type="InterPro" id="IPR002288">
    <property type="entry name" value="DNA_gyrase_B_C"/>
</dbReference>
<dbReference type="GO" id="GO:0046872">
    <property type="term" value="F:metal ion binding"/>
    <property type="evidence" value="ECO:0007669"/>
    <property type="project" value="UniProtKB-KW"/>
</dbReference>
<evidence type="ECO:0000256" key="2">
    <source>
        <dbReference type="ARBA" id="ARBA00010708"/>
    </source>
</evidence>
<feature type="site" description="Interaction with DNA" evidence="11">
    <location>
        <position position="471"/>
    </location>
</feature>
<dbReference type="FunFam" id="3.30.230.10:FF:000005">
    <property type="entry name" value="DNA gyrase subunit B"/>
    <property type="match status" value="1"/>
</dbReference>
<protein>
    <recommendedName>
        <fullName evidence="11">DNA gyrase subunit B</fullName>
        <ecNumber evidence="11">5.6.2.2</ecNumber>
    </recommendedName>
</protein>
<comment type="subunit">
    <text evidence="11">Heterotetramer, composed of two GyrA and two GyrB chains. In the heterotetramer, GyrA contains the active site tyrosine that forms a transient covalent intermediate with DNA, while GyrB binds cofactors and catalyzes ATP hydrolysis.</text>
</comment>
<feature type="binding site" evidence="11">
    <location>
        <position position="517"/>
    </location>
    <ligand>
        <name>Mg(2+)</name>
        <dbReference type="ChEBI" id="CHEBI:18420"/>
        <label>1</label>
        <note>catalytic</note>
    </ligand>
</feature>
<dbReference type="PROSITE" id="PS00177">
    <property type="entry name" value="TOPOISOMERASE_II"/>
    <property type="match status" value="1"/>
</dbReference>
<dbReference type="InterPro" id="IPR003594">
    <property type="entry name" value="HATPase_dom"/>
</dbReference>
<dbReference type="InterPro" id="IPR000565">
    <property type="entry name" value="Topo_IIA_B"/>
</dbReference>
<dbReference type="CDD" id="cd00822">
    <property type="entry name" value="TopoII_Trans_DNA_gyrase"/>
    <property type="match status" value="1"/>
</dbReference>
<name>A0A975P5Y7_9RHOB</name>
<dbReference type="InterPro" id="IPR013760">
    <property type="entry name" value="Topo_IIA-like_dom_sf"/>
</dbReference>
<evidence type="ECO:0000256" key="7">
    <source>
        <dbReference type="ARBA" id="ARBA00022842"/>
    </source>
</evidence>
<dbReference type="PANTHER" id="PTHR45866:SF1">
    <property type="entry name" value="DNA GYRASE SUBUNIT B, MITOCHONDRIAL"/>
    <property type="match status" value="1"/>
</dbReference>
<dbReference type="InterPro" id="IPR001241">
    <property type="entry name" value="Topo_IIA"/>
</dbReference>
<dbReference type="AlphaFoldDB" id="A0A975P5Y7"/>
<dbReference type="CDD" id="cd16928">
    <property type="entry name" value="HATPase_GyrB-like"/>
    <property type="match status" value="1"/>
</dbReference>
<dbReference type="FunFam" id="3.40.50.670:FF:000007">
    <property type="entry name" value="DNA gyrase subunit B"/>
    <property type="match status" value="1"/>
</dbReference>
<dbReference type="GO" id="GO:0006265">
    <property type="term" value="P:DNA topological change"/>
    <property type="evidence" value="ECO:0007669"/>
    <property type="project" value="UniProtKB-UniRule"/>
</dbReference>
<dbReference type="HAMAP" id="MF_01898">
    <property type="entry name" value="GyrB"/>
    <property type="match status" value="1"/>
</dbReference>
<keyword evidence="9" id="KW-0238">DNA-binding</keyword>
<dbReference type="SUPFAM" id="SSF56719">
    <property type="entry name" value="Type II DNA topoisomerase"/>
    <property type="match status" value="1"/>
</dbReference>
<dbReference type="Pfam" id="PF21249">
    <property type="entry name" value="GyrB_hook"/>
    <property type="match status" value="1"/>
</dbReference>
<feature type="site" description="Interaction with DNA" evidence="11">
    <location>
        <position position="468"/>
    </location>
</feature>
<comment type="catalytic activity">
    <reaction evidence="1 11">
        <text>ATP-dependent breakage, passage and rejoining of double-stranded DNA.</text>
        <dbReference type="EC" id="5.6.2.2"/>
    </reaction>
</comment>
<dbReference type="NCBIfam" id="TIGR01059">
    <property type="entry name" value="gyrB"/>
    <property type="match status" value="1"/>
</dbReference>
<feature type="domain" description="Toprim" evidence="12">
    <location>
        <begin position="437"/>
        <end position="552"/>
    </location>
</feature>
<feature type="binding site" evidence="11">
    <location>
        <position position="443"/>
    </location>
    <ligand>
        <name>Mg(2+)</name>
        <dbReference type="ChEBI" id="CHEBI:18420"/>
        <label>1</label>
        <note>catalytic</note>
    </ligand>
</feature>
<dbReference type="InterPro" id="IPR034160">
    <property type="entry name" value="TOPRIM_GyrB"/>
</dbReference>
<evidence type="ECO:0000313" key="13">
    <source>
        <dbReference type="EMBL" id="QWK88991.1"/>
    </source>
</evidence>
<keyword evidence="3 11" id="KW-0963">Cytoplasm</keyword>
<comment type="miscellaneous">
    <text evidence="11">Few gyrases are as efficient as E.coli at forming negative supercoils. Not all organisms have 2 type II topoisomerases; in organisms with a single type II topoisomerase this enzyme also has to decatenate newly replicated chromosomes.</text>
</comment>
<keyword evidence="8 11" id="KW-0799">Topoisomerase</keyword>
<evidence type="ECO:0000256" key="1">
    <source>
        <dbReference type="ARBA" id="ARBA00000185"/>
    </source>
</evidence>
<dbReference type="Gene3D" id="3.30.230.10">
    <property type="match status" value="1"/>
</dbReference>
<dbReference type="KEGG" id="gfu:KM031_08790"/>
<dbReference type="Gene3D" id="3.30.565.10">
    <property type="entry name" value="Histidine kinase-like ATPase, C-terminal domain"/>
    <property type="match status" value="1"/>
</dbReference>
<accession>A0A975P5Y7</accession>
<keyword evidence="7 11" id="KW-0460">Magnesium</keyword>
<evidence type="ECO:0000256" key="6">
    <source>
        <dbReference type="ARBA" id="ARBA00022840"/>
    </source>
</evidence>
<feature type="binding site" evidence="11">
    <location>
        <position position="519"/>
    </location>
    <ligand>
        <name>Mg(2+)</name>
        <dbReference type="ChEBI" id="CHEBI:18420"/>
        <label>2</label>
    </ligand>
</feature>
<dbReference type="GO" id="GO:0006261">
    <property type="term" value="P:DNA-templated DNA replication"/>
    <property type="evidence" value="ECO:0007669"/>
    <property type="project" value="UniProtKB-UniRule"/>
</dbReference>
<reference evidence="13" key="1">
    <citation type="submission" date="2021-06" db="EMBL/GenBank/DDBJ databases">
        <title>Direct submission.</title>
        <authorList>
            <person name="Lee C.-S."/>
            <person name="Jin L."/>
        </authorList>
    </citation>
    <scope>NUCLEOTIDE SEQUENCE</scope>
    <source>
        <strain evidence="13">Con5</strain>
    </source>
</reference>
<dbReference type="Gene3D" id="3.40.50.670">
    <property type="match status" value="2"/>
</dbReference>
<evidence type="ECO:0000256" key="3">
    <source>
        <dbReference type="ARBA" id="ARBA00022490"/>
    </source>
</evidence>
<dbReference type="Pfam" id="PF01751">
    <property type="entry name" value="Toprim"/>
    <property type="match status" value="1"/>
</dbReference>
<dbReference type="InterPro" id="IPR014721">
    <property type="entry name" value="Ribsml_uS5_D2-typ_fold_subgr"/>
</dbReference>
<organism evidence="13 14">
    <name type="scientific">Gemmobacter fulvus</name>
    <dbReference type="NCBI Taxonomy" id="2840474"/>
    <lineage>
        <taxon>Bacteria</taxon>
        <taxon>Pseudomonadati</taxon>
        <taxon>Pseudomonadota</taxon>
        <taxon>Alphaproteobacteria</taxon>
        <taxon>Rhodobacterales</taxon>
        <taxon>Paracoccaceae</taxon>
        <taxon>Gemmobacter</taxon>
    </lineage>
</organism>
<evidence type="ECO:0000313" key="14">
    <source>
        <dbReference type="Proteomes" id="UP000679352"/>
    </source>
</evidence>
<evidence type="ECO:0000256" key="4">
    <source>
        <dbReference type="ARBA" id="ARBA00022723"/>
    </source>
</evidence>
<dbReference type="GO" id="GO:0003677">
    <property type="term" value="F:DNA binding"/>
    <property type="evidence" value="ECO:0007669"/>
    <property type="project" value="UniProtKB-KW"/>
</dbReference>
<comment type="function">
    <text evidence="11">A type II topoisomerase that negatively supercoils closed circular double-stranded (ds) DNA in an ATP-dependent manner to modulate DNA topology and maintain chromosomes in an underwound state. Negative supercoiling favors strand separation, and DNA replication, transcription, recombination and repair, all of which involve strand separation. Also able to catalyze the interconversion of other topological isomers of dsDNA rings, including catenanes and knotted rings. Type II topoisomerases break and join 2 DNA strands simultaneously in an ATP-dependent manner.</text>
</comment>
<keyword evidence="10 11" id="KW-0413">Isomerase</keyword>
<dbReference type="NCBIfam" id="NF004189">
    <property type="entry name" value="PRK05644.1"/>
    <property type="match status" value="1"/>
</dbReference>
<keyword evidence="5 11" id="KW-0547">Nucleotide-binding</keyword>
<sequence length="816" mass="89738">MAEAAKKPQEYGADSIKVLKGLDAVRKRPGMYIGDTDDGSGLHHMVYEVVDNGIDEALAGHATAVTVKIHADDSVSVRDNGRGIPVDIHQEEGVSAAEVIMTQLHAGGKFNNTDDSGNAYKVSGGLHGVGVSVVNALSEWLELTVWRNDTEYRARFEHGECVVHVHEVGPAPGMRGTQVRFLASAKTNIPEGTFSNLDYSFKTLETRLRELAFLNSGVRIIIEDERHAEPIRTELFYDGGVREFVKYLDRSKSSVMPEPIYMIGERGGIGVEVAMWWNDSYHENVLPFTNNIPQRDGGTHMAGFRGALTRTINAYAQSSGIAKKEKVDFTGDDAREGLTCVLSVKVPDPKFSSQTKDKLVSSEVRPAVENLVNEKLAEWFEENPAQAKIIVGKIIEAALAREAARKARELTRRKTAMDVASLPGKLADCQEKDPALSELFIVEGDSAGGSAKQGRSRKNQAVLPLRGKILNVERARFDRMLASETVGTLITALGTGIGRDEFDIKKLRYHKIIIMTDADVDGAHIRTLLLTFFYRQMPQIIDGGYLYIAQPPLYKVSRGKSEVYLKDQAAFEDYLIEMGIDGAVLRLGSGEELAGADLARVVEGARQFRRVLEAFPTHYPRNIVEQAALAGAFDAGKADADLQLVANTVATRLDGVAVEYERGWTGRITQDHGIRLSRVLRGVEELRALDGAVLRSGEARRLSGLAGGLRDVFTSPAQLVRKDRDVAIHGPVDLLKAVLAEGEKGLSLQRYKGLGEMNPEQLWETTLDPEARTLLQVKVDDVADADDIFTKLMGDVVEPRREFIQQNALNVEHLDF</sequence>
<dbReference type="Pfam" id="PF00986">
    <property type="entry name" value="DNA_gyraseB_C"/>
    <property type="match status" value="1"/>
</dbReference>
<dbReference type="InterPro" id="IPR020568">
    <property type="entry name" value="Ribosomal_Su5_D2-typ_SF"/>
</dbReference>
<gene>
    <name evidence="11 13" type="primary">gyrB</name>
    <name evidence="13" type="ORF">KM031_08790</name>
</gene>
<keyword evidence="4 11" id="KW-0479">Metal-binding</keyword>
<dbReference type="InterPro" id="IPR049353">
    <property type="entry name" value="GyrB_hook"/>
</dbReference>
<dbReference type="InterPro" id="IPR011557">
    <property type="entry name" value="GyrB"/>
</dbReference>
<feature type="binding site" evidence="11">
    <location>
        <position position="517"/>
    </location>
    <ligand>
        <name>Mg(2+)</name>
        <dbReference type="ChEBI" id="CHEBI:18420"/>
        <label>2</label>
    </ligand>
</feature>
<dbReference type="FunFam" id="3.30.565.10:FF:000002">
    <property type="entry name" value="DNA gyrase subunit B"/>
    <property type="match status" value="1"/>
</dbReference>
<keyword evidence="14" id="KW-1185">Reference proteome</keyword>
<dbReference type="NCBIfam" id="NF011501">
    <property type="entry name" value="PRK14939.1"/>
    <property type="match status" value="1"/>
</dbReference>
<comment type="similarity">
    <text evidence="2 11">Belongs to the type II topoisomerase GyrB family.</text>
</comment>
<comment type="cofactor">
    <cofactor evidence="11">
        <name>Mg(2+)</name>
        <dbReference type="ChEBI" id="CHEBI:18420"/>
    </cofactor>
    <cofactor evidence="11">
        <name>Mn(2+)</name>
        <dbReference type="ChEBI" id="CHEBI:29035"/>
    </cofactor>
    <cofactor evidence="11">
        <name>Ca(2+)</name>
        <dbReference type="ChEBI" id="CHEBI:29108"/>
    </cofactor>
    <text evidence="11">Binds two Mg(2+) per subunit. The magnesium ions form salt bridges with both the protein and the DNA. Can also accept other divalent metal cations, such as Mn(2+) or Ca(2+).</text>
</comment>
<dbReference type="EMBL" id="CP076361">
    <property type="protein sequence ID" value="QWK88991.1"/>
    <property type="molecule type" value="Genomic_DNA"/>
</dbReference>
<dbReference type="GO" id="GO:0005694">
    <property type="term" value="C:chromosome"/>
    <property type="evidence" value="ECO:0007669"/>
    <property type="project" value="InterPro"/>
</dbReference>
<dbReference type="InterPro" id="IPR013506">
    <property type="entry name" value="Topo_IIA_bsu_dom2"/>
</dbReference>
<dbReference type="GO" id="GO:0003918">
    <property type="term" value="F:DNA topoisomerase type II (double strand cut, ATP-hydrolyzing) activity"/>
    <property type="evidence" value="ECO:0007669"/>
    <property type="project" value="UniProtKB-UniRule"/>
</dbReference>
<dbReference type="Proteomes" id="UP000679352">
    <property type="component" value="Chromosome"/>
</dbReference>
<dbReference type="PANTHER" id="PTHR45866">
    <property type="entry name" value="DNA GYRASE/TOPOISOMERASE SUBUNIT B"/>
    <property type="match status" value="1"/>
</dbReference>
<evidence type="ECO:0000256" key="5">
    <source>
        <dbReference type="ARBA" id="ARBA00022741"/>
    </source>
</evidence>
<dbReference type="PRINTS" id="PR01159">
    <property type="entry name" value="DNAGYRASEB"/>
</dbReference>
<dbReference type="Pfam" id="PF02518">
    <property type="entry name" value="HATPase_c"/>
    <property type="match status" value="1"/>
</dbReference>
<dbReference type="SUPFAM" id="SSF54211">
    <property type="entry name" value="Ribosomal protein S5 domain 2-like"/>
    <property type="match status" value="1"/>
</dbReference>
<dbReference type="SMART" id="SM00387">
    <property type="entry name" value="HATPase_c"/>
    <property type="match status" value="1"/>
</dbReference>
<dbReference type="InterPro" id="IPR018522">
    <property type="entry name" value="TopoIIA_CS"/>
</dbReference>
<dbReference type="EC" id="5.6.2.2" evidence="11"/>
<dbReference type="SMART" id="SM00433">
    <property type="entry name" value="TOP2c"/>
    <property type="match status" value="1"/>
</dbReference>
<evidence type="ECO:0000256" key="8">
    <source>
        <dbReference type="ARBA" id="ARBA00023029"/>
    </source>
</evidence>
<evidence type="ECO:0000256" key="10">
    <source>
        <dbReference type="ARBA" id="ARBA00023235"/>
    </source>
</evidence>
<evidence type="ECO:0000256" key="9">
    <source>
        <dbReference type="ARBA" id="ARBA00023125"/>
    </source>
</evidence>
<dbReference type="RefSeq" id="WP_215506230.1">
    <property type="nucleotide sequence ID" value="NZ_CP076361.1"/>
</dbReference>
<dbReference type="InterPro" id="IPR036890">
    <property type="entry name" value="HATPase_C_sf"/>
</dbReference>
<dbReference type="PROSITE" id="PS50880">
    <property type="entry name" value="TOPRIM"/>
    <property type="match status" value="1"/>
</dbReference>
<comment type="subcellular location">
    <subcellularLocation>
        <location evidence="11">Cytoplasm</location>
    </subcellularLocation>
</comment>
<dbReference type="InterPro" id="IPR013759">
    <property type="entry name" value="Topo_IIA_B_C"/>
</dbReference>
<dbReference type="CDD" id="cd03366">
    <property type="entry name" value="TOPRIM_TopoIIA_GyrB"/>
    <property type="match status" value="1"/>
</dbReference>
<evidence type="ECO:0000256" key="11">
    <source>
        <dbReference type="HAMAP-Rule" id="MF_01898"/>
    </source>
</evidence>
<keyword evidence="6 11" id="KW-0067">ATP-binding</keyword>
<dbReference type="Pfam" id="PF00204">
    <property type="entry name" value="DNA_gyraseB"/>
    <property type="match status" value="1"/>
</dbReference>